<evidence type="ECO:0000313" key="1">
    <source>
        <dbReference type="EnsemblMetazoa" id="SCAU006391-PA"/>
    </source>
</evidence>
<evidence type="ECO:0000313" key="2">
    <source>
        <dbReference type="Proteomes" id="UP000095300"/>
    </source>
</evidence>
<dbReference type="PANTHER" id="PTHR16231:SF4">
    <property type="entry name" value="COMM DOMAIN-CONTAINING PROTEIN 4"/>
    <property type="match status" value="1"/>
</dbReference>
<dbReference type="PANTHER" id="PTHR16231">
    <property type="entry name" value="COMM DOMAIN-CONTAINING PROTEIN 4-8 FAMILY MEMBER"/>
    <property type="match status" value="1"/>
</dbReference>
<dbReference type="STRING" id="35570.A0A1I8PAZ2"/>
<dbReference type="Proteomes" id="UP000095300">
    <property type="component" value="Unassembled WGS sequence"/>
</dbReference>
<evidence type="ECO:0008006" key="3">
    <source>
        <dbReference type="Google" id="ProtNLM"/>
    </source>
</evidence>
<keyword evidence="2" id="KW-1185">Reference proteome</keyword>
<dbReference type="InterPro" id="IPR047155">
    <property type="entry name" value="COMMD4/6/7/8"/>
</dbReference>
<name>A0A1I8PAZ2_STOCA</name>
<dbReference type="VEuPathDB" id="VectorBase:SCAU006391"/>
<dbReference type="EnsemblMetazoa" id="SCAU006391-RA">
    <property type="protein sequence ID" value="SCAU006391-PA"/>
    <property type="gene ID" value="SCAU006391"/>
</dbReference>
<dbReference type="AlphaFoldDB" id="A0A1I8PAZ2"/>
<protein>
    <recommendedName>
        <fullName evidence="3">COMM domain-containing protein</fullName>
    </recommendedName>
</protein>
<reference evidence="1" key="1">
    <citation type="submission" date="2020-05" db="UniProtKB">
        <authorList>
            <consortium name="EnsemblMetazoa"/>
        </authorList>
    </citation>
    <scope>IDENTIFICATION</scope>
    <source>
        <strain evidence="1">USDA</strain>
    </source>
</reference>
<organism evidence="1 2">
    <name type="scientific">Stomoxys calcitrans</name>
    <name type="common">Stable fly</name>
    <name type="synonym">Conops calcitrans</name>
    <dbReference type="NCBI Taxonomy" id="35570"/>
    <lineage>
        <taxon>Eukaryota</taxon>
        <taxon>Metazoa</taxon>
        <taxon>Ecdysozoa</taxon>
        <taxon>Arthropoda</taxon>
        <taxon>Hexapoda</taxon>
        <taxon>Insecta</taxon>
        <taxon>Pterygota</taxon>
        <taxon>Neoptera</taxon>
        <taxon>Endopterygota</taxon>
        <taxon>Diptera</taxon>
        <taxon>Brachycera</taxon>
        <taxon>Muscomorpha</taxon>
        <taxon>Muscoidea</taxon>
        <taxon>Muscidae</taxon>
        <taxon>Stomoxys</taxon>
    </lineage>
</organism>
<dbReference type="Pfam" id="PF21672">
    <property type="entry name" value="COMM_HN"/>
    <property type="match status" value="1"/>
</dbReference>
<proteinExistence type="predicted"/>
<sequence>MKFRFCGDGDCPDWVLGEIISTLSVLEANQLKTLADMVARKILGQQFDEDEVKSLTSTVSSDGKTAIASIHFLLNNAARHNASELVFNEEIQQLGLPKEHAAAMCTVLTEHAKAIRQRLIDKSFKINELESIRFLPPTSESINCSRFELKIAQDLVNGLPQDTTHVLHIDNAQLRVLLNEMKHARSIMDKYDNTNFKKISIMDKYDNTNFKKI</sequence>
<accession>A0A1I8PAZ2</accession>